<feature type="signal peptide" evidence="7">
    <location>
        <begin position="1"/>
        <end position="22"/>
    </location>
</feature>
<dbReference type="Proteomes" id="UP000092024">
    <property type="component" value="Unassembled WGS sequence"/>
</dbReference>
<dbReference type="GO" id="GO:1901678">
    <property type="term" value="P:iron coordination entity transport"/>
    <property type="evidence" value="ECO:0007669"/>
    <property type="project" value="UniProtKB-ARBA"/>
</dbReference>
<gene>
    <name evidence="9" type="ORF">A7K91_00235</name>
</gene>
<dbReference type="Pfam" id="PF01497">
    <property type="entry name" value="Peripla_BP_2"/>
    <property type="match status" value="1"/>
</dbReference>
<reference evidence="9 10" key="1">
    <citation type="submission" date="2016-05" db="EMBL/GenBank/DDBJ databases">
        <title>Paenibacillus oryzae. sp. nov., isolated from the rice root.</title>
        <authorList>
            <person name="Zhang J."/>
            <person name="Zhang X."/>
        </authorList>
    </citation>
    <scope>NUCLEOTIDE SEQUENCE [LARGE SCALE GENOMIC DNA]</scope>
    <source>
        <strain evidence="9 10">1DrF-4</strain>
    </source>
</reference>
<sequence length="339" mass="37183">MKRNWIAAIMLGIILTLITACGSGGNAQEPSPSSSASPGEAASQSAENGQDNENEAAQERTVASEKGDIIIPANPKRVIGLSVVYPEFLYALGITPVAVQNYHDDFPAYLAGPFKDTIKMGIAKTPDFEAVLAADPDVILAPAWWSEKDYDQLKQIAPTVLLPSREDWKDELKDIAAVFGKEAEAEKVIADLKAKEEEAAKKLDELVGDETVLYMRIMAKEIVLHGENLSRGSLVHKQLGLKPLENFPQSETALSISLEVLPEYNADHLIVQLDDENNEAIKEHFNEMLNSALWKSMKAVQKDQIYMVGGKEWFNVGMAPLADSYAIDAIVKAFSEKLQ</sequence>
<comment type="caution">
    <text evidence="9">The sequence shown here is derived from an EMBL/GenBank/DDBJ whole genome shotgun (WGS) entry which is preliminary data.</text>
</comment>
<evidence type="ECO:0000256" key="2">
    <source>
        <dbReference type="ARBA" id="ARBA00008814"/>
    </source>
</evidence>
<dbReference type="EMBL" id="LYPA01000020">
    <property type="protein sequence ID" value="OBR69201.1"/>
    <property type="molecule type" value="Genomic_DNA"/>
</dbReference>
<proteinExistence type="inferred from homology"/>
<feature type="coiled-coil region" evidence="5">
    <location>
        <begin position="182"/>
        <end position="209"/>
    </location>
</feature>
<dbReference type="PANTHER" id="PTHR30532:SF26">
    <property type="entry name" value="IRON(3+)-HYDROXAMATE-BINDING PROTEIN FHUD"/>
    <property type="match status" value="1"/>
</dbReference>
<feature type="compositionally biased region" description="Low complexity" evidence="6">
    <location>
        <begin position="27"/>
        <end position="47"/>
    </location>
</feature>
<evidence type="ECO:0000256" key="7">
    <source>
        <dbReference type="SAM" id="SignalP"/>
    </source>
</evidence>
<dbReference type="InterPro" id="IPR002491">
    <property type="entry name" value="ABC_transptr_periplasmic_BD"/>
</dbReference>
<dbReference type="AlphaFoldDB" id="A0A1A5YU85"/>
<evidence type="ECO:0000259" key="8">
    <source>
        <dbReference type="PROSITE" id="PS50983"/>
    </source>
</evidence>
<evidence type="ECO:0000256" key="6">
    <source>
        <dbReference type="SAM" id="MobiDB-lite"/>
    </source>
</evidence>
<evidence type="ECO:0000256" key="4">
    <source>
        <dbReference type="ARBA" id="ARBA00022729"/>
    </source>
</evidence>
<feature type="chain" id="PRO_5008340590" description="Fe/B12 periplasmic-binding domain-containing protein" evidence="7">
    <location>
        <begin position="23"/>
        <end position="339"/>
    </location>
</feature>
<keyword evidence="3" id="KW-0813">Transport</keyword>
<evidence type="ECO:0000256" key="1">
    <source>
        <dbReference type="ARBA" id="ARBA00004196"/>
    </source>
</evidence>
<organism evidence="9 10">
    <name type="scientific">Paenibacillus oryzae</name>
    <dbReference type="NCBI Taxonomy" id="1844972"/>
    <lineage>
        <taxon>Bacteria</taxon>
        <taxon>Bacillati</taxon>
        <taxon>Bacillota</taxon>
        <taxon>Bacilli</taxon>
        <taxon>Bacillales</taxon>
        <taxon>Paenibacillaceae</taxon>
        <taxon>Paenibacillus</taxon>
    </lineage>
</organism>
<comment type="subcellular location">
    <subcellularLocation>
        <location evidence="1">Cell envelope</location>
    </subcellularLocation>
</comment>
<evidence type="ECO:0000313" key="10">
    <source>
        <dbReference type="Proteomes" id="UP000092024"/>
    </source>
</evidence>
<protein>
    <recommendedName>
        <fullName evidence="8">Fe/B12 periplasmic-binding domain-containing protein</fullName>
    </recommendedName>
</protein>
<dbReference type="PANTHER" id="PTHR30532">
    <property type="entry name" value="IRON III DICITRATE-BINDING PERIPLASMIC PROTEIN"/>
    <property type="match status" value="1"/>
</dbReference>
<name>A0A1A5YU85_9BACL</name>
<dbReference type="Gene3D" id="3.40.50.1980">
    <property type="entry name" value="Nitrogenase molybdenum iron protein domain"/>
    <property type="match status" value="2"/>
</dbReference>
<dbReference type="CDD" id="cd01146">
    <property type="entry name" value="FhuD"/>
    <property type="match status" value="1"/>
</dbReference>
<comment type="similarity">
    <text evidence="2">Belongs to the bacterial solute-binding protein 8 family.</text>
</comment>
<feature type="region of interest" description="Disordered" evidence="6">
    <location>
        <begin position="25"/>
        <end position="64"/>
    </location>
</feature>
<feature type="domain" description="Fe/B12 periplasmic-binding" evidence="8">
    <location>
        <begin position="77"/>
        <end position="338"/>
    </location>
</feature>
<dbReference type="GO" id="GO:0030288">
    <property type="term" value="C:outer membrane-bounded periplasmic space"/>
    <property type="evidence" value="ECO:0007669"/>
    <property type="project" value="TreeGrafter"/>
</dbReference>
<dbReference type="STRING" id="1844972.A7K91_00235"/>
<keyword evidence="4 7" id="KW-0732">Signal</keyword>
<accession>A0A1A5YU85</accession>
<dbReference type="SUPFAM" id="SSF53807">
    <property type="entry name" value="Helical backbone' metal receptor"/>
    <property type="match status" value="1"/>
</dbReference>
<dbReference type="RefSeq" id="WP_068678593.1">
    <property type="nucleotide sequence ID" value="NZ_LYPA01000020.1"/>
</dbReference>
<keyword evidence="10" id="KW-1185">Reference proteome</keyword>
<dbReference type="InterPro" id="IPR051313">
    <property type="entry name" value="Bact_iron-sidero_bind"/>
</dbReference>
<evidence type="ECO:0000256" key="5">
    <source>
        <dbReference type="SAM" id="Coils"/>
    </source>
</evidence>
<evidence type="ECO:0000313" key="9">
    <source>
        <dbReference type="EMBL" id="OBR69201.1"/>
    </source>
</evidence>
<dbReference type="OrthoDB" id="63946at2"/>
<dbReference type="PROSITE" id="PS50983">
    <property type="entry name" value="FE_B12_PBP"/>
    <property type="match status" value="1"/>
</dbReference>
<dbReference type="PROSITE" id="PS51257">
    <property type="entry name" value="PROKAR_LIPOPROTEIN"/>
    <property type="match status" value="1"/>
</dbReference>
<evidence type="ECO:0000256" key="3">
    <source>
        <dbReference type="ARBA" id="ARBA00022448"/>
    </source>
</evidence>
<keyword evidence="5" id="KW-0175">Coiled coil</keyword>